<feature type="transmembrane region" description="Helical" evidence="1">
    <location>
        <begin position="151"/>
        <end position="175"/>
    </location>
</feature>
<dbReference type="RefSeq" id="WP_184659774.1">
    <property type="nucleotide sequence ID" value="NZ_CP031518.1"/>
</dbReference>
<feature type="transmembrane region" description="Helical" evidence="1">
    <location>
        <begin position="66"/>
        <end position="88"/>
    </location>
</feature>
<keyword evidence="1" id="KW-0812">Transmembrane</keyword>
<reference evidence="2 3" key="1">
    <citation type="submission" date="2020-08" db="EMBL/GenBank/DDBJ databases">
        <title>Genomic Encyclopedia of Type Strains, Phase IV (KMG-IV): sequencing the most valuable type-strain genomes for metagenomic binning, comparative biology and taxonomic classification.</title>
        <authorList>
            <person name="Goeker M."/>
        </authorList>
    </citation>
    <scope>NUCLEOTIDE SEQUENCE [LARGE SCALE GENOMIC DNA]</scope>
    <source>
        <strain evidence="2 3">DSM 103462</strain>
    </source>
</reference>
<evidence type="ECO:0000313" key="3">
    <source>
        <dbReference type="Proteomes" id="UP000518887"/>
    </source>
</evidence>
<feature type="transmembrane region" description="Helical" evidence="1">
    <location>
        <begin position="100"/>
        <end position="130"/>
    </location>
</feature>
<keyword evidence="3" id="KW-1185">Reference proteome</keyword>
<sequence>MIALLVGSFLAVRYSAEINPYLPNLAIVLVSGIVMTALFAWGANAAKLADFCSGSFGLFFSAIKSVWKIGFAFGVMLSAGLLIARYAISYYVSLYLSSGSYVGLVLTALLGWFVLISLIALQWFIPLYFLQGNNGFKKCLKKSFIIFYDNVGFSVEVFIYNIVLFGFSCIFFMLMPGLNGILLSSTNALRLRLYKYDWIEKMVEQEPDFEKDRDRRNEVPWDELIADDKESLGPRNWKSFLFPWK</sequence>
<feature type="transmembrane region" description="Helical" evidence="1">
    <location>
        <begin position="25"/>
        <end position="46"/>
    </location>
</feature>
<comment type="caution">
    <text evidence="2">The sequence shown here is derived from an EMBL/GenBank/DDBJ whole genome shotgun (WGS) entry which is preliminary data.</text>
</comment>
<name>A0A7W8G9Y6_9SPIR</name>
<proteinExistence type="predicted"/>
<organism evidence="2 3">
    <name type="scientific">Treponema ruminis</name>
    <dbReference type="NCBI Taxonomy" id="744515"/>
    <lineage>
        <taxon>Bacteria</taxon>
        <taxon>Pseudomonadati</taxon>
        <taxon>Spirochaetota</taxon>
        <taxon>Spirochaetia</taxon>
        <taxon>Spirochaetales</taxon>
        <taxon>Treponemataceae</taxon>
        <taxon>Treponema</taxon>
    </lineage>
</organism>
<dbReference type="Proteomes" id="UP000518887">
    <property type="component" value="Unassembled WGS sequence"/>
</dbReference>
<keyword evidence="1" id="KW-0472">Membrane</keyword>
<accession>A0A7W8G9Y6</accession>
<dbReference type="EMBL" id="JACHFQ010000005">
    <property type="protein sequence ID" value="MBB5226480.1"/>
    <property type="molecule type" value="Genomic_DNA"/>
</dbReference>
<dbReference type="AlphaFoldDB" id="A0A7W8G9Y6"/>
<protein>
    <submittedName>
        <fullName evidence="2">Uncharacterized protein</fullName>
    </submittedName>
</protein>
<gene>
    <name evidence="2" type="ORF">HNP76_001853</name>
</gene>
<evidence type="ECO:0000256" key="1">
    <source>
        <dbReference type="SAM" id="Phobius"/>
    </source>
</evidence>
<keyword evidence="1" id="KW-1133">Transmembrane helix</keyword>
<evidence type="ECO:0000313" key="2">
    <source>
        <dbReference type="EMBL" id="MBB5226480.1"/>
    </source>
</evidence>